<evidence type="ECO:0000259" key="7">
    <source>
        <dbReference type="PROSITE" id="PS50048"/>
    </source>
</evidence>
<evidence type="ECO:0000256" key="5">
    <source>
        <dbReference type="ARBA" id="ARBA00023242"/>
    </source>
</evidence>
<dbReference type="InterPro" id="IPR001138">
    <property type="entry name" value="Zn2Cys6_DnaBD"/>
</dbReference>
<protein>
    <recommendedName>
        <fullName evidence="7">Zn(2)-C6 fungal-type domain-containing protein</fullName>
    </recommendedName>
</protein>
<evidence type="ECO:0000256" key="1">
    <source>
        <dbReference type="ARBA" id="ARBA00004123"/>
    </source>
</evidence>
<dbReference type="InterPro" id="IPR036864">
    <property type="entry name" value="Zn2-C6_fun-type_DNA-bd_sf"/>
</dbReference>
<dbReference type="CDD" id="cd12148">
    <property type="entry name" value="fungal_TF_MHR"/>
    <property type="match status" value="1"/>
</dbReference>
<feature type="compositionally biased region" description="Basic and acidic residues" evidence="6">
    <location>
        <begin position="209"/>
        <end position="247"/>
    </location>
</feature>
<keyword evidence="5" id="KW-0539">Nucleus</keyword>
<dbReference type="RefSeq" id="XP_066799649.1">
    <property type="nucleotide sequence ID" value="XM_066949957.1"/>
</dbReference>
<reference evidence="8 9" key="1">
    <citation type="journal article" date="2024" name="bioRxiv">
        <title>Comparative genomics of Cryptococcus and Kwoniella reveals pathogenesis evolution and contrasting karyotype dynamics via intercentromeric recombination or chromosome fusion.</title>
        <authorList>
            <person name="Coelho M.A."/>
            <person name="David-Palma M."/>
            <person name="Shea T."/>
            <person name="Bowers K."/>
            <person name="McGinley-Smith S."/>
            <person name="Mohammad A.W."/>
            <person name="Gnirke A."/>
            <person name="Yurkov A.M."/>
            <person name="Nowrousian M."/>
            <person name="Sun S."/>
            <person name="Cuomo C.A."/>
            <person name="Heitman J."/>
        </authorList>
    </citation>
    <scope>NUCLEOTIDE SEQUENCE [LARGE SCALE GENOMIC DNA]</scope>
    <source>
        <strain evidence="8 9">CBS 13917</strain>
    </source>
</reference>
<sequence length="910" mass="99877">MTLTIPIEQSPRPISKLPSKIEFTTPASYNSQRPLPSSATARTPPSYPSPKSMNLPSISLGEGSSSTSRTVPPPQPHRRESFHFAGDRPHPPPLRTAYSAVGLPTSSSLMLKTGSETDRDAWEGPKSAKEDDRVLEKEELTTKGRKRKRLAKACSACHKNKRRCDGFAPCSNCEFSNRPCLYLNAQGDPIPPPRTRDSSSTPAGVTARGSKEDGGKGTDSGNERRTSGDSNWSRRESFKDTEGESSRRPMLGPVQVVEASPALSAELLDIFFKRCLPLPCMLHAPTFHYRLYLNQVSPILLDMIYAIAARLCENPIFVATFPAGHPPHLRGELFARRAHSAAERCVELRKTWSEDELSGDRGTWQETELAQACYLLSVYFTCIKQPKIGLSYLDSGIEILRPRGDAYIPPPALHLGLGPVEYMTLLESRTRTFWLLVFHDLCAAANGRSRRLTEHDLGNIPLPGTEIHWARWGGNGIGGREPGRRDGITPLSGNWPGEEGRVGEFGHVIRILSVFTDIMLLATDMKGGGSKSTVAARLESALKTWAMGLPRHLHFDEHNLANAVGMVNSPVLAVKATGWMYAYMHAVAECGMFYLQAAVAQQSEAGHTAQRQSQAVENLTVIMDTIGKAGREGCCFLFPLFVISNWQEHLKMSNLVVPGPQQMIIEERLTTWWAEMKLEWGAERHELLQRGIYSLPFSNPVFPSPLFRNSQSSLMEPPPPSSSLGLYQTSPARVSMDSALSPTSTMSITTPSAHSYPRFSLPSLPPLRPRAVSTSTAMSSSFPPVGLGMNMGGRSPSPGSVRHRHLPSMSSLSDSAEAQRERERDSHRQEPISLPPISSDYRFRESPSSPRHHPYPREGMKGLRSPRTSWGGPGTAAGEKNGGGQPHLLGIAALVSAAEKEREKRAMTAV</sequence>
<feature type="compositionally biased region" description="Basic and acidic residues" evidence="6">
    <location>
        <begin position="77"/>
        <end position="90"/>
    </location>
</feature>
<keyword evidence="9" id="KW-1185">Reference proteome</keyword>
<feature type="domain" description="Zn(2)-C6 fungal-type" evidence="7">
    <location>
        <begin position="153"/>
        <end position="182"/>
    </location>
</feature>
<organism evidence="8 9">
    <name type="scientific">Kwoniella newhampshirensis</name>
    <dbReference type="NCBI Taxonomy" id="1651941"/>
    <lineage>
        <taxon>Eukaryota</taxon>
        <taxon>Fungi</taxon>
        <taxon>Dikarya</taxon>
        <taxon>Basidiomycota</taxon>
        <taxon>Agaricomycotina</taxon>
        <taxon>Tremellomycetes</taxon>
        <taxon>Tremellales</taxon>
        <taxon>Cryptococcaceae</taxon>
        <taxon>Kwoniella</taxon>
    </lineage>
</organism>
<gene>
    <name evidence="8" type="ORF">IAR55_006879</name>
</gene>
<dbReference type="GO" id="GO:0000981">
    <property type="term" value="F:DNA-binding transcription factor activity, RNA polymerase II-specific"/>
    <property type="evidence" value="ECO:0007669"/>
    <property type="project" value="InterPro"/>
</dbReference>
<feature type="region of interest" description="Disordered" evidence="6">
    <location>
        <begin position="1"/>
        <end position="146"/>
    </location>
</feature>
<keyword evidence="4" id="KW-0804">Transcription</keyword>
<dbReference type="InterPro" id="IPR050815">
    <property type="entry name" value="TF_fung"/>
</dbReference>
<keyword evidence="2" id="KW-0479">Metal-binding</keyword>
<dbReference type="PROSITE" id="PS00463">
    <property type="entry name" value="ZN2_CY6_FUNGAL_1"/>
    <property type="match status" value="1"/>
</dbReference>
<dbReference type="PANTHER" id="PTHR47338">
    <property type="entry name" value="ZN(II)2CYS6 TRANSCRIPTION FACTOR (EUROFUNG)-RELATED"/>
    <property type="match status" value="1"/>
</dbReference>
<feature type="compositionally biased region" description="Polar residues" evidence="6">
    <location>
        <begin position="25"/>
        <end position="56"/>
    </location>
</feature>
<evidence type="ECO:0000313" key="9">
    <source>
        <dbReference type="Proteomes" id="UP001388673"/>
    </source>
</evidence>
<comment type="subcellular location">
    <subcellularLocation>
        <location evidence="1">Nucleus</location>
    </subcellularLocation>
</comment>
<proteinExistence type="predicted"/>
<dbReference type="SUPFAM" id="SSF57701">
    <property type="entry name" value="Zn2/Cys6 DNA-binding domain"/>
    <property type="match status" value="1"/>
</dbReference>
<feature type="compositionally biased region" description="Polar residues" evidence="6">
    <location>
        <begin position="772"/>
        <end position="782"/>
    </location>
</feature>
<dbReference type="KEGG" id="kne:92184137"/>
<feature type="region of interest" description="Disordered" evidence="6">
    <location>
        <begin position="742"/>
        <end position="886"/>
    </location>
</feature>
<feature type="compositionally biased region" description="Low complexity" evidence="6">
    <location>
        <begin position="57"/>
        <end position="68"/>
    </location>
</feature>
<dbReference type="Pfam" id="PF00172">
    <property type="entry name" value="Zn_clus"/>
    <property type="match status" value="1"/>
</dbReference>
<feature type="compositionally biased region" description="Gly residues" evidence="6">
    <location>
        <begin position="871"/>
        <end position="885"/>
    </location>
</feature>
<evidence type="ECO:0000256" key="4">
    <source>
        <dbReference type="ARBA" id="ARBA00023163"/>
    </source>
</evidence>
<evidence type="ECO:0000256" key="3">
    <source>
        <dbReference type="ARBA" id="ARBA00023015"/>
    </source>
</evidence>
<evidence type="ECO:0000313" key="8">
    <source>
        <dbReference type="EMBL" id="KAK8844085.1"/>
    </source>
</evidence>
<keyword evidence="3" id="KW-0805">Transcription regulation</keyword>
<evidence type="ECO:0000256" key="6">
    <source>
        <dbReference type="SAM" id="MobiDB-lite"/>
    </source>
</evidence>
<dbReference type="GeneID" id="92184137"/>
<dbReference type="GO" id="GO:0005634">
    <property type="term" value="C:nucleus"/>
    <property type="evidence" value="ECO:0007669"/>
    <property type="project" value="UniProtKB-SubCell"/>
</dbReference>
<dbReference type="PROSITE" id="PS50048">
    <property type="entry name" value="ZN2_CY6_FUNGAL_2"/>
    <property type="match status" value="1"/>
</dbReference>
<feature type="region of interest" description="Disordered" evidence="6">
    <location>
        <begin position="187"/>
        <end position="250"/>
    </location>
</feature>
<feature type="compositionally biased region" description="Low complexity" evidence="6">
    <location>
        <begin position="742"/>
        <end position="762"/>
    </location>
</feature>
<dbReference type="SMART" id="SM00066">
    <property type="entry name" value="GAL4"/>
    <property type="match status" value="1"/>
</dbReference>
<dbReference type="CDD" id="cd00067">
    <property type="entry name" value="GAL4"/>
    <property type="match status" value="1"/>
</dbReference>
<dbReference type="AlphaFoldDB" id="A0AAW0YGQ7"/>
<dbReference type="Gene3D" id="4.10.240.10">
    <property type="entry name" value="Zn(2)-C6 fungal-type DNA-binding domain"/>
    <property type="match status" value="1"/>
</dbReference>
<evidence type="ECO:0000256" key="2">
    <source>
        <dbReference type="ARBA" id="ARBA00022723"/>
    </source>
</evidence>
<comment type="caution">
    <text evidence="8">The sequence shown here is derived from an EMBL/GenBank/DDBJ whole genome shotgun (WGS) entry which is preliminary data.</text>
</comment>
<feature type="compositionally biased region" description="Basic and acidic residues" evidence="6">
    <location>
        <begin position="817"/>
        <end position="830"/>
    </location>
</feature>
<feature type="compositionally biased region" description="Basic and acidic residues" evidence="6">
    <location>
        <begin position="115"/>
        <end position="142"/>
    </location>
</feature>
<name>A0AAW0YGQ7_9TREE</name>
<dbReference type="PANTHER" id="PTHR47338:SF5">
    <property type="entry name" value="ZN(II)2CYS6 TRANSCRIPTION FACTOR (EUROFUNG)"/>
    <property type="match status" value="1"/>
</dbReference>
<dbReference type="Proteomes" id="UP001388673">
    <property type="component" value="Unassembled WGS sequence"/>
</dbReference>
<dbReference type="EMBL" id="JBCAWK010000014">
    <property type="protein sequence ID" value="KAK8844085.1"/>
    <property type="molecule type" value="Genomic_DNA"/>
</dbReference>
<accession>A0AAW0YGQ7</accession>
<dbReference type="GO" id="GO:0008270">
    <property type="term" value="F:zinc ion binding"/>
    <property type="evidence" value="ECO:0007669"/>
    <property type="project" value="InterPro"/>
</dbReference>